<protein>
    <submittedName>
        <fullName evidence="2">Relaxase MobL</fullName>
    </submittedName>
</protein>
<dbReference type="RefSeq" id="WP_302928137.1">
    <property type="nucleotide sequence ID" value="NZ_JAJEPW010000009.1"/>
</dbReference>
<reference evidence="2" key="1">
    <citation type="submission" date="2021-10" db="EMBL/GenBank/DDBJ databases">
        <title>Anaerobic single-cell dispensing facilitates the cultivation of human gut bacteria.</title>
        <authorList>
            <person name="Afrizal A."/>
        </authorList>
    </citation>
    <scope>NUCLEOTIDE SEQUENCE</scope>
    <source>
        <strain evidence="2">CLA-AA-H272</strain>
    </source>
</reference>
<dbReference type="NCBIfam" id="NF041499">
    <property type="entry name" value="MobP3"/>
    <property type="match status" value="1"/>
</dbReference>
<feature type="region of interest" description="Disordered" evidence="1">
    <location>
        <begin position="365"/>
        <end position="391"/>
    </location>
</feature>
<gene>
    <name evidence="2" type="primary">mobL</name>
    <name evidence="2" type="ORF">LKD37_04760</name>
</gene>
<accession>A0AAE3ACQ8</accession>
<name>A0AAE3ACQ8_9FIRM</name>
<feature type="region of interest" description="Disordered" evidence="1">
    <location>
        <begin position="443"/>
        <end position="468"/>
    </location>
</feature>
<dbReference type="EMBL" id="JAJEPW010000009">
    <property type="protein sequence ID" value="MCC2128834.1"/>
    <property type="molecule type" value="Genomic_DNA"/>
</dbReference>
<keyword evidence="3" id="KW-1185">Reference proteome</keyword>
<comment type="caution">
    <text evidence="2">The sequence shown here is derived from an EMBL/GenBank/DDBJ whole genome shotgun (WGS) entry which is preliminary data.</text>
</comment>
<dbReference type="Pfam" id="PF18555">
    <property type="entry name" value="MobL"/>
    <property type="match status" value="1"/>
</dbReference>
<evidence type="ECO:0000256" key="1">
    <source>
        <dbReference type="SAM" id="MobiDB-lite"/>
    </source>
</evidence>
<proteinExistence type="predicted"/>
<dbReference type="AlphaFoldDB" id="A0AAE3ACQ8"/>
<organism evidence="2 3">
    <name type="scientific">Brotocaccenecus cirricatena</name>
    <dbReference type="NCBI Taxonomy" id="3064195"/>
    <lineage>
        <taxon>Bacteria</taxon>
        <taxon>Bacillati</taxon>
        <taxon>Bacillota</taxon>
        <taxon>Clostridia</taxon>
        <taxon>Eubacteriales</taxon>
        <taxon>Oscillospiraceae</taxon>
        <taxon>Brotocaccenecus</taxon>
    </lineage>
</organism>
<sequence length="468" mass="53288">MARLIQKSGYIQGGRAARYMEYVAKRDGVEVLQSTEPVTKKQMQFLTKLLKDFPDAKELFEYADYLQTPNRGTASAFIVAALDTHLHELESESGYMAYIANRPRAEKRGGHGLFSAEDVTDLKAAKSELETHAGKVWTFIFSLRREDAERLGYSKAAAWQNLLKQESHSIAEAMRIPPEKFRWYAAYHDEGHHPHIHMMAWSDDPKVGFLTQKGIASIRSKMTNEIFRDEMTELYIRKDAAYKESIQTAKALLLERIRALETGAADDPGLAKELQELSQALAQVGGKHVYSYLPKSVKAQVDAIVERLAQLPEVAACYDQWWQLKDEIAGYYGQNTPPRQPLTQRKEFRSLKNWIIREAEDISFSPSADSVEPGEKQSTEKTPPIRGSADVQPVGEAVSARHIPANAVMRLLHHMGQIFRTSMPVIPPALRIDSKRRRRLQEKRMAMGHKRNDHEDEQLHHVNDNTMR</sequence>
<evidence type="ECO:0000313" key="3">
    <source>
        <dbReference type="Proteomes" id="UP001199319"/>
    </source>
</evidence>
<evidence type="ECO:0000313" key="2">
    <source>
        <dbReference type="EMBL" id="MCC2128834.1"/>
    </source>
</evidence>
<dbReference type="InterPro" id="IPR041073">
    <property type="entry name" value="MobL"/>
</dbReference>
<dbReference type="Proteomes" id="UP001199319">
    <property type="component" value="Unassembled WGS sequence"/>
</dbReference>
<dbReference type="InterPro" id="IPR048102">
    <property type="entry name" value="MobP3"/>
</dbReference>